<dbReference type="AlphaFoldDB" id="A0A7I9WBY2"/>
<comment type="caution">
    <text evidence="3">The sequence shown here is derived from an EMBL/GenBank/DDBJ whole genome shotgun (WGS) entry which is preliminary data.</text>
</comment>
<organism evidence="3 4">
    <name type="scientific">Mycolicibacterium agri</name>
    <name type="common">Mycobacterium agri</name>
    <dbReference type="NCBI Taxonomy" id="36811"/>
    <lineage>
        <taxon>Bacteria</taxon>
        <taxon>Bacillati</taxon>
        <taxon>Actinomycetota</taxon>
        <taxon>Actinomycetes</taxon>
        <taxon>Mycobacteriales</taxon>
        <taxon>Mycobacteriaceae</taxon>
        <taxon>Mycolicibacterium</taxon>
    </lineage>
</organism>
<accession>A0A7I9WBY2</accession>
<dbReference type="SUPFAM" id="SSF53335">
    <property type="entry name" value="S-adenosyl-L-methionine-dependent methyltransferases"/>
    <property type="match status" value="1"/>
</dbReference>
<sequence length="210" mass="23261">MSTHETKEHWEKRYQENDRVWSGQVNVQFAEVAGDLPPGRALDLGCGEGADAVWLAERGWEVVAVDISDTALTRGAEAAKSRGVADRIDFRQLDLSERFPEGTYDLISAQFLHSTVYLDRSKILAEAAKAVRPGGVLVIVDHGSPPPWASKLDHVHDFPSPEEVVAGLNLSDEEFERVRVDQVERQARTPDGGTAPWVDNVIVLRRRDPG</sequence>
<feature type="domain" description="Methyltransferase type 11" evidence="2">
    <location>
        <begin position="42"/>
        <end position="139"/>
    </location>
</feature>
<dbReference type="Gene3D" id="3.40.50.150">
    <property type="entry name" value="Vaccinia Virus protein VP39"/>
    <property type="match status" value="1"/>
</dbReference>
<dbReference type="InterPro" id="IPR013216">
    <property type="entry name" value="Methyltransf_11"/>
</dbReference>
<dbReference type="EMBL" id="BLKS01000003">
    <property type="protein sequence ID" value="GFG55164.1"/>
    <property type="molecule type" value="Genomic_DNA"/>
</dbReference>
<dbReference type="Proteomes" id="UP000465302">
    <property type="component" value="Unassembled WGS sequence"/>
</dbReference>
<evidence type="ECO:0000256" key="1">
    <source>
        <dbReference type="ARBA" id="ARBA00022679"/>
    </source>
</evidence>
<dbReference type="Pfam" id="PF08241">
    <property type="entry name" value="Methyltransf_11"/>
    <property type="match status" value="1"/>
</dbReference>
<proteinExistence type="predicted"/>
<reference evidence="3 4" key="1">
    <citation type="journal article" date="2019" name="Emerg. Microbes Infect.">
        <title>Comprehensive subspecies identification of 175 nontuberculous mycobacteria species based on 7547 genomic profiles.</title>
        <authorList>
            <person name="Matsumoto Y."/>
            <person name="Kinjo T."/>
            <person name="Motooka D."/>
            <person name="Nabeya D."/>
            <person name="Jung N."/>
            <person name="Uechi K."/>
            <person name="Horii T."/>
            <person name="Iida T."/>
            <person name="Fujita J."/>
            <person name="Nakamura S."/>
        </authorList>
    </citation>
    <scope>NUCLEOTIDE SEQUENCE [LARGE SCALE GENOMIC DNA]</scope>
    <source>
        <strain evidence="3 4">JCM 6377</strain>
    </source>
</reference>
<evidence type="ECO:0000313" key="4">
    <source>
        <dbReference type="Proteomes" id="UP000465302"/>
    </source>
</evidence>
<dbReference type="RefSeq" id="WP_165789312.1">
    <property type="nucleotide sequence ID" value="NZ_BLKS01000003.1"/>
</dbReference>
<evidence type="ECO:0000259" key="2">
    <source>
        <dbReference type="Pfam" id="PF08241"/>
    </source>
</evidence>
<dbReference type="CDD" id="cd02440">
    <property type="entry name" value="AdoMet_MTases"/>
    <property type="match status" value="1"/>
</dbReference>
<gene>
    <name evidence="3" type="ORF">MAGR_66050</name>
</gene>
<dbReference type="GO" id="GO:0008757">
    <property type="term" value="F:S-adenosylmethionine-dependent methyltransferase activity"/>
    <property type="evidence" value="ECO:0007669"/>
    <property type="project" value="InterPro"/>
</dbReference>
<protein>
    <recommendedName>
        <fullName evidence="2">Methyltransferase type 11 domain-containing protein</fullName>
    </recommendedName>
</protein>
<name>A0A7I9WBY2_MYCAG</name>
<dbReference type="PANTHER" id="PTHR43861">
    <property type="entry name" value="TRANS-ACONITATE 2-METHYLTRANSFERASE-RELATED"/>
    <property type="match status" value="1"/>
</dbReference>
<evidence type="ECO:0000313" key="3">
    <source>
        <dbReference type="EMBL" id="GFG55164.1"/>
    </source>
</evidence>
<dbReference type="PANTHER" id="PTHR43861:SF3">
    <property type="entry name" value="PUTATIVE (AFU_ORTHOLOGUE AFUA_2G14390)-RELATED"/>
    <property type="match status" value="1"/>
</dbReference>
<keyword evidence="1" id="KW-0808">Transferase</keyword>
<dbReference type="InterPro" id="IPR029063">
    <property type="entry name" value="SAM-dependent_MTases_sf"/>
</dbReference>